<dbReference type="GO" id="GO:0004516">
    <property type="term" value="F:nicotinate phosphoribosyltransferase activity"/>
    <property type="evidence" value="ECO:0007669"/>
    <property type="project" value="UniProtKB-EC"/>
</dbReference>
<evidence type="ECO:0000313" key="10">
    <source>
        <dbReference type="EMBL" id="KAK0701287.1"/>
    </source>
</evidence>
<keyword evidence="5" id="KW-0436">Ligase</keyword>
<feature type="domain" description="Nicotinate/nicotinamide phosphoribosyltransferase" evidence="8">
    <location>
        <begin position="174"/>
        <end position="267"/>
    </location>
</feature>
<gene>
    <name evidence="10" type="ORF">B0H67DRAFT_604691</name>
</gene>
<reference evidence="10" key="1">
    <citation type="submission" date="2023-06" db="EMBL/GenBank/DDBJ databases">
        <title>Genome-scale phylogeny and comparative genomics of the fungal order Sordariales.</title>
        <authorList>
            <consortium name="Lawrence Berkeley National Laboratory"/>
            <person name="Hensen N."/>
            <person name="Bonometti L."/>
            <person name="Westerberg I."/>
            <person name="Brannstrom I.O."/>
            <person name="Guillou S."/>
            <person name="Cros-Aarteil S."/>
            <person name="Calhoun S."/>
            <person name="Haridas S."/>
            <person name="Kuo A."/>
            <person name="Mondo S."/>
            <person name="Pangilinan J."/>
            <person name="Riley R."/>
            <person name="Labutti K."/>
            <person name="Andreopoulos B."/>
            <person name="Lipzen A."/>
            <person name="Chen C."/>
            <person name="Yanf M."/>
            <person name="Daum C."/>
            <person name="Ng V."/>
            <person name="Clum A."/>
            <person name="Steindorff A."/>
            <person name="Ohm R."/>
            <person name="Martin F."/>
            <person name="Silar P."/>
            <person name="Natvig D."/>
            <person name="Lalanne C."/>
            <person name="Gautier V."/>
            <person name="Ament-Velasquez S.L."/>
            <person name="Kruys A."/>
            <person name="Hutchinson M.I."/>
            <person name="Powell A.J."/>
            <person name="Barry K."/>
            <person name="Miller A.N."/>
            <person name="Grigoriev I.V."/>
            <person name="Debuchy R."/>
            <person name="Gladieux P."/>
            <person name="Thoren M.H."/>
            <person name="Johannesson H."/>
        </authorList>
    </citation>
    <scope>NUCLEOTIDE SEQUENCE</scope>
    <source>
        <strain evidence="10">SMH4607-1</strain>
    </source>
</reference>
<dbReference type="Gene3D" id="3.20.140.10">
    <property type="entry name" value="nicotinate phosphoribosyltransferase"/>
    <property type="match status" value="2"/>
</dbReference>
<keyword evidence="10" id="KW-0808">Transferase</keyword>
<keyword evidence="4" id="KW-0597">Phosphoprotein</keyword>
<keyword evidence="6" id="KW-0662">Pyridine nucleotide biosynthesis</keyword>
<proteinExistence type="inferred from homology"/>
<evidence type="ECO:0000256" key="6">
    <source>
        <dbReference type="ARBA" id="ARBA00022642"/>
    </source>
</evidence>
<comment type="similarity">
    <text evidence="2">Belongs to the NAPRTase family.</text>
</comment>
<comment type="pathway">
    <text evidence="1">Cofactor biosynthesis; NAD(+) biosynthesis; nicotinate D-ribonucleotide from nicotinate: step 1/1.</text>
</comment>
<dbReference type="InterPro" id="IPR036068">
    <property type="entry name" value="Nicotinate_pribotase-like_C"/>
</dbReference>
<dbReference type="Pfam" id="PF04095">
    <property type="entry name" value="NAPRTase"/>
    <property type="match status" value="1"/>
</dbReference>
<dbReference type="GO" id="GO:0034355">
    <property type="term" value="P:NAD+ biosynthetic process via the salvage pathway"/>
    <property type="evidence" value="ECO:0007669"/>
    <property type="project" value="TreeGrafter"/>
</dbReference>
<dbReference type="PANTHER" id="PTHR11098:SF1">
    <property type="entry name" value="NICOTINATE PHOSPHORIBOSYLTRANSFERASE"/>
    <property type="match status" value="1"/>
</dbReference>
<evidence type="ECO:0000256" key="4">
    <source>
        <dbReference type="ARBA" id="ARBA00022553"/>
    </source>
</evidence>
<dbReference type="InterPro" id="IPR040727">
    <property type="entry name" value="NAPRTase_N"/>
</dbReference>
<feature type="domain" description="Nicotinate phosphoribosyltransferase N-terminal" evidence="9">
    <location>
        <begin position="16"/>
        <end position="64"/>
    </location>
</feature>
<evidence type="ECO:0000259" key="9">
    <source>
        <dbReference type="Pfam" id="PF17767"/>
    </source>
</evidence>
<evidence type="ECO:0000259" key="8">
    <source>
        <dbReference type="Pfam" id="PF04095"/>
    </source>
</evidence>
<evidence type="ECO:0000256" key="5">
    <source>
        <dbReference type="ARBA" id="ARBA00022598"/>
    </source>
</evidence>
<evidence type="ECO:0000256" key="1">
    <source>
        <dbReference type="ARBA" id="ARBA00004952"/>
    </source>
</evidence>
<evidence type="ECO:0000256" key="3">
    <source>
        <dbReference type="ARBA" id="ARBA00013236"/>
    </source>
</evidence>
<accession>A0AA40DHR5</accession>
<dbReference type="EMBL" id="JAUKUA010000010">
    <property type="protein sequence ID" value="KAK0701287.1"/>
    <property type="molecule type" value="Genomic_DNA"/>
</dbReference>
<evidence type="ECO:0000256" key="7">
    <source>
        <dbReference type="ARBA" id="ARBA00048668"/>
    </source>
</evidence>
<dbReference type="SUPFAM" id="SSF51690">
    <property type="entry name" value="Nicotinate/Quinolinate PRTase C-terminal domain-like"/>
    <property type="match status" value="1"/>
</dbReference>
<dbReference type="PANTHER" id="PTHR11098">
    <property type="entry name" value="NICOTINATE PHOSPHORIBOSYLTRANSFERASE"/>
    <property type="match status" value="1"/>
</dbReference>
<protein>
    <recommendedName>
        <fullName evidence="3">nicotinate phosphoribosyltransferase</fullName>
        <ecNumber evidence="3">6.3.4.21</ecNumber>
    </recommendedName>
</protein>
<dbReference type="SUPFAM" id="SSF54675">
    <property type="entry name" value="Nicotinate/Quinolinate PRTase N-terminal domain-like"/>
    <property type="match status" value="1"/>
</dbReference>
<comment type="caution">
    <text evidence="10">The sequence shown here is derived from an EMBL/GenBank/DDBJ whole genome shotgun (WGS) entry which is preliminary data.</text>
</comment>
<comment type="catalytic activity">
    <reaction evidence="7">
        <text>5-phospho-alpha-D-ribose 1-diphosphate + nicotinate + ATP + H2O = nicotinate beta-D-ribonucleotide + ADP + phosphate + diphosphate</text>
        <dbReference type="Rhea" id="RHEA:36163"/>
        <dbReference type="ChEBI" id="CHEBI:15377"/>
        <dbReference type="ChEBI" id="CHEBI:30616"/>
        <dbReference type="ChEBI" id="CHEBI:32544"/>
        <dbReference type="ChEBI" id="CHEBI:33019"/>
        <dbReference type="ChEBI" id="CHEBI:43474"/>
        <dbReference type="ChEBI" id="CHEBI:57502"/>
        <dbReference type="ChEBI" id="CHEBI:58017"/>
        <dbReference type="ChEBI" id="CHEBI:456216"/>
        <dbReference type="EC" id="6.3.4.21"/>
    </reaction>
</comment>
<keyword evidence="11" id="KW-1185">Reference proteome</keyword>
<dbReference type="InterPro" id="IPR007229">
    <property type="entry name" value="Nic_PRibTrfase-Fam"/>
</dbReference>
<dbReference type="EC" id="6.3.4.21" evidence="3"/>
<name>A0AA40DHR5_9PEZI</name>
<dbReference type="Proteomes" id="UP001172102">
    <property type="component" value="Unassembled WGS sequence"/>
</dbReference>
<organism evidence="10 11">
    <name type="scientific">Lasiosphaeris hirsuta</name>
    <dbReference type="NCBI Taxonomy" id="260670"/>
    <lineage>
        <taxon>Eukaryota</taxon>
        <taxon>Fungi</taxon>
        <taxon>Dikarya</taxon>
        <taxon>Ascomycota</taxon>
        <taxon>Pezizomycotina</taxon>
        <taxon>Sordariomycetes</taxon>
        <taxon>Sordariomycetidae</taxon>
        <taxon>Sordariales</taxon>
        <taxon>Lasiosphaeriaceae</taxon>
        <taxon>Lasiosphaeris</taxon>
    </lineage>
</organism>
<dbReference type="GO" id="GO:0016740">
    <property type="term" value="F:transferase activity"/>
    <property type="evidence" value="ECO:0007669"/>
    <property type="project" value="UniProtKB-KW"/>
</dbReference>
<dbReference type="InterPro" id="IPR041525">
    <property type="entry name" value="N/Namide_PRibTrfase"/>
</dbReference>
<evidence type="ECO:0000256" key="2">
    <source>
        <dbReference type="ARBA" id="ARBA00010897"/>
    </source>
</evidence>
<evidence type="ECO:0000313" key="11">
    <source>
        <dbReference type="Proteomes" id="UP001172102"/>
    </source>
</evidence>
<sequence>MNPSPHSHQGHIVSLLDTDLLKLTTQCAVLKYFPHVEAVYALQNRTPDKKLSRAAFEWLETEIENSYLQFFNNFRFRPRQHVRASFKPAIDTGGREDLGDVEILVKGLWVDVILYEIPLLALTSEAYFRFVDTDWNHDGQKQNAYAKGMRLLEAGCTISEYGTRRRRDFHIHELFGITPKGTVGHEWFMGIAAMAGDYKTCIEKALAPTDTFETPFFLDSFRQPIPEEILGPGNTKKTFAEAFTGVRHDSGDPVRFMQIMRSFYDKQETCERKTLYKKSAQDLGLEISFVIGTYFTNDF</sequence>
<dbReference type="AlphaFoldDB" id="A0AA40DHR5"/>
<dbReference type="Pfam" id="PF17767">
    <property type="entry name" value="NAPRTase_N"/>
    <property type="match status" value="1"/>
</dbReference>
<dbReference type="GO" id="GO:0005829">
    <property type="term" value="C:cytosol"/>
    <property type="evidence" value="ECO:0007669"/>
    <property type="project" value="TreeGrafter"/>
</dbReference>